<evidence type="ECO:0000313" key="2">
    <source>
        <dbReference type="WBParaSite" id="jg13847"/>
    </source>
</evidence>
<organism evidence="1 2">
    <name type="scientific">Ditylenchus dipsaci</name>
    <dbReference type="NCBI Taxonomy" id="166011"/>
    <lineage>
        <taxon>Eukaryota</taxon>
        <taxon>Metazoa</taxon>
        <taxon>Ecdysozoa</taxon>
        <taxon>Nematoda</taxon>
        <taxon>Chromadorea</taxon>
        <taxon>Rhabditida</taxon>
        <taxon>Tylenchina</taxon>
        <taxon>Tylenchomorpha</taxon>
        <taxon>Sphaerularioidea</taxon>
        <taxon>Anguinidae</taxon>
        <taxon>Anguininae</taxon>
        <taxon>Ditylenchus</taxon>
    </lineage>
</organism>
<dbReference type="WBParaSite" id="jg13847">
    <property type="protein sequence ID" value="jg13847"/>
    <property type="gene ID" value="jg13847"/>
</dbReference>
<reference evidence="2" key="1">
    <citation type="submission" date="2022-11" db="UniProtKB">
        <authorList>
            <consortium name="WormBaseParasite"/>
        </authorList>
    </citation>
    <scope>IDENTIFICATION</scope>
</reference>
<accession>A0A915CXX8</accession>
<proteinExistence type="predicted"/>
<sequence>MADHKDDSLCCANQNIPKECLRLCDLSLSADWHFNPETKKQCDAVVRQGDLLIMYQCYEKNAYKNVRQKKSISTKNLFV</sequence>
<evidence type="ECO:0000313" key="1">
    <source>
        <dbReference type="Proteomes" id="UP000887574"/>
    </source>
</evidence>
<protein>
    <submittedName>
        <fullName evidence="2">Uncharacterized protein</fullName>
    </submittedName>
</protein>
<name>A0A915CXX8_9BILA</name>
<keyword evidence="1" id="KW-1185">Reference proteome</keyword>
<dbReference type="AlphaFoldDB" id="A0A915CXX8"/>
<dbReference type="Proteomes" id="UP000887574">
    <property type="component" value="Unplaced"/>
</dbReference>